<dbReference type="InterPro" id="IPR013149">
    <property type="entry name" value="ADH-like_C"/>
</dbReference>
<evidence type="ECO:0000259" key="1">
    <source>
        <dbReference type="SMART" id="SM00829"/>
    </source>
</evidence>
<dbReference type="EMBL" id="QAON01000015">
    <property type="protein sequence ID" value="PTQ87964.1"/>
    <property type="molecule type" value="Genomic_DNA"/>
</dbReference>
<dbReference type="AlphaFoldDB" id="A0A2T5IVU1"/>
<organism evidence="2 3">
    <name type="scientific">Agitococcus lubricus</name>
    <dbReference type="NCBI Taxonomy" id="1077255"/>
    <lineage>
        <taxon>Bacteria</taxon>
        <taxon>Pseudomonadati</taxon>
        <taxon>Pseudomonadota</taxon>
        <taxon>Gammaproteobacteria</taxon>
        <taxon>Moraxellales</taxon>
        <taxon>Moraxellaceae</taxon>
        <taxon>Agitococcus</taxon>
    </lineage>
</organism>
<dbReference type="Gene3D" id="3.90.180.10">
    <property type="entry name" value="Medium-chain alcohol dehydrogenases, catalytic domain"/>
    <property type="match status" value="1"/>
</dbReference>
<dbReference type="InterPro" id="IPR036291">
    <property type="entry name" value="NAD(P)-bd_dom_sf"/>
</dbReference>
<accession>A0A2T5IVU1</accession>
<dbReference type="InterPro" id="IPR011032">
    <property type="entry name" value="GroES-like_sf"/>
</dbReference>
<dbReference type="InterPro" id="IPR052711">
    <property type="entry name" value="Zinc_ADH-like"/>
</dbReference>
<dbReference type="OrthoDB" id="9792162at2"/>
<feature type="domain" description="Enoyl reductase (ER)" evidence="1">
    <location>
        <begin position="9"/>
        <end position="330"/>
    </location>
</feature>
<dbReference type="Pfam" id="PF00107">
    <property type="entry name" value="ADH_zinc_N"/>
    <property type="match status" value="1"/>
</dbReference>
<dbReference type="SUPFAM" id="SSF50129">
    <property type="entry name" value="GroES-like"/>
    <property type="match status" value="1"/>
</dbReference>
<proteinExistence type="predicted"/>
<comment type="caution">
    <text evidence="2">The sequence shown here is derived from an EMBL/GenBank/DDBJ whole genome shotgun (WGS) entry which is preliminary data.</text>
</comment>
<reference evidence="2 3" key="1">
    <citation type="submission" date="2018-04" db="EMBL/GenBank/DDBJ databases">
        <title>Genomic Encyclopedia of Archaeal and Bacterial Type Strains, Phase II (KMG-II): from individual species to whole genera.</title>
        <authorList>
            <person name="Goeker M."/>
        </authorList>
    </citation>
    <scope>NUCLEOTIDE SEQUENCE [LARGE SCALE GENOMIC DNA]</scope>
    <source>
        <strain evidence="2 3">DSM 5822</strain>
    </source>
</reference>
<name>A0A2T5IVU1_9GAMM</name>
<evidence type="ECO:0000313" key="2">
    <source>
        <dbReference type="EMBL" id="PTQ87964.1"/>
    </source>
</evidence>
<dbReference type="SMART" id="SM00829">
    <property type="entry name" value="PKS_ER"/>
    <property type="match status" value="1"/>
</dbReference>
<protein>
    <submittedName>
        <fullName evidence="2">NADPH:quinone reductase-like Zn-dependent oxidoreductase</fullName>
    </submittedName>
</protein>
<dbReference type="InterPro" id="IPR013154">
    <property type="entry name" value="ADH-like_N"/>
</dbReference>
<dbReference type="Proteomes" id="UP000244223">
    <property type="component" value="Unassembled WGS sequence"/>
</dbReference>
<dbReference type="SUPFAM" id="SSF51735">
    <property type="entry name" value="NAD(P)-binding Rossmann-fold domains"/>
    <property type="match status" value="1"/>
</dbReference>
<keyword evidence="3" id="KW-1185">Reference proteome</keyword>
<sequence>MKALVLTSKEDGIVFNPDYPQPLAQAGEVRIKVLAAALNHRDVWITQGQYAGIKFPTILGSDGVGIVESIGEGVNSAWLGKTVIINPNNHWGESERHQSKQYHIMGLPKDGTLAEFVIVDADKMRLAPHHLTIEQAAALPLAGLTAYRALFGRAQLQAGEKVLISGIGGGVALFAMQFAIAAGAEVYVTSSSEEKIAKAVQLGAKAGVLYNQEGWQKTFVKTYGEMDVVIDSACGNGFAALIDVLGFGGRIAFYGGGQGAINGLNPQKIFWKQVSILGSTMGSDQQFADMVDFVEKHQIKPIVDSIYALEDGVAAFRHMAQGAQFGKIVMRVPQA</sequence>
<evidence type="ECO:0000313" key="3">
    <source>
        <dbReference type="Proteomes" id="UP000244223"/>
    </source>
</evidence>
<dbReference type="PANTHER" id="PTHR45033:SF3">
    <property type="entry name" value="DEHYDROGENASE, PUTATIVE (AFU_ORTHOLOGUE AFUA_2G13270)-RELATED"/>
    <property type="match status" value="1"/>
</dbReference>
<dbReference type="Pfam" id="PF08240">
    <property type="entry name" value="ADH_N"/>
    <property type="match status" value="1"/>
</dbReference>
<dbReference type="RefSeq" id="WP_107866572.1">
    <property type="nucleotide sequence ID" value="NZ_QAON01000015.1"/>
</dbReference>
<dbReference type="PANTHER" id="PTHR45033">
    <property type="match status" value="1"/>
</dbReference>
<gene>
    <name evidence="2" type="ORF">C8N29_11549</name>
</gene>
<dbReference type="GO" id="GO:0016491">
    <property type="term" value="F:oxidoreductase activity"/>
    <property type="evidence" value="ECO:0007669"/>
    <property type="project" value="InterPro"/>
</dbReference>
<dbReference type="Gene3D" id="3.40.50.720">
    <property type="entry name" value="NAD(P)-binding Rossmann-like Domain"/>
    <property type="match status" value="1"/>
</dbReference>
<dbReference type="InterPro" id="IPR020843">
    <property type="entry name" value="ER"/>
</dbReference>